<evidence type="ECO:0000259" key="9">
    <source>
        <dbReference type="SMART" id="SM00790"/>
    </source>
</evidence>
<keyword evidence="11" id="KW-1185">Reference proteome</keyword>
<name>A0A7K4HNZ6_9EURY</name>
<dbReference type="OrthoDB" id="30771at2157"/>
<reference evidence="10 11" key="1">
    <citation type="submission" date="2020-06" db="EMBL/GenBank/DDBJ databases">
        <title>Methanofollis fontis sp. nov., a methanogen isolated from marine sediments near a cold seep at Four-Way Closure Ridge offshore southwestern Taiwan.</title>
        <authorList>
            <person name="Chen S.-C."/>
            <person name="Teng N.-H."/>
            <person name="Lin Y.-S."/>
            <person name="Lai M.-C."/>
            <person name="Chen H.-H."/>
            <person name="Wang C.-C."/>
        </authorList>
    </citation>
    <scope>NUCLEOTIDE SEQUENCE [LARGE SCALE GENOMIC DNA]</scope>
    <source>
        <strain evidence="10 11">DSM 2702</strain>
    </source>
</reference>
<dbReference type="RefSeq" id="WP_176788543.1">
    <property type="nucleotide sequence ID" value="NZ_JABXWR010000001.1"/>
</dbReference>
<dbReference type="InterPro" id="IPR001203">
    <property type="entry name" value="OxRdtase_Ald_Fedxn_C"/>
</dbReference>
<dbReference type="InterPro" id="IPR013985">
    <property type="entry name" value="Ald_Fedxn_OxRdtase_dom3"/>
</dbReference>
<dbReference type="Pfam" id="PF02730">
    <property type="entry name" value="AFOR_N"/>
    <property type="match status" value="1"/>
</dbReference>
<comment type="cofactor">
    <cofactor evidence="8">
        <name>tungstopterin</name>
        <dbReference type="ChEBI" id="CHEBI:30402"/>
    </cofactor>
</comment>
<dbReference type="GO" id="GO:0046872">
    <property type="term" value="F:metal ion binding"/>
    <property type="evidence" value="ECO:0007669"/>
    <property type="project" value="UniProtKB-KW"/>
</dbReference>
<dbReference type="SUPFAM" id="SSF56228">
    <property type="entry name" value="Aldehyde ferredoxin oxidoreductase, N-terminal domain"/>
    <property type="match status" value="1"/>
</dbReference>
<comment type="similarity">
    <text evidence="2">Belongs to the AOR/FOR family.</text>
</comment>
<feature type="domain" description="Aldehyde ferredoxin oxidoreductase N-terminal" evidence="9">
    <location>
        <begin position="4"/>
        <end position="207"/>
    </location>
</feature>
<keyword evidence="6" id="KW-0408">Iron</keyword>
<sequence>MDGYAGKMAFVDLTGGKVTIQPTPADLKKNYLGGRGFGARIVSDRIDPGIDALSPENVIVFAAGPLTGTGIPLGARYEVTTKAPLNDTLLSANSGGVFGWKMKKAGFDAVIFTGRSLKPVYLFLNDGTAELRDASGYWGMRTSETTAALKRDLGDQKARVACIGPAGELKSRIACIINEDHRAAGRGGTGAVLGSKNLKAVVATGDLPIKPADEEQLNAVKERVRNKIEENGICQGLHKYGTAILINIINENGVLPTRNFQRGYFPQAEKISGETIADTILTKPKGCYACIVQCGRVTKTGGAEGEGPEYEPDWAFGADCGIDDLNAIARANYICNDLGLDAIGTPTSIACAMEMTEKGYLKEGLRFGDAEKMLRLVEDIGYRRGLGAELADGSFRFASKYGHPELSISVKKQELPAYDPRGLQGYGLATATSVRGGDHVYGYLISPEVLGAPEKLDPYISEGKDQWVKTFQDLTASIDASGMCLFTSFALGADDYADLIAATTGMSMTTPDLLLIGERIWNLQKLFNIKVGYTKADDTLPGRLLTEPLQDGAPKGRVWQRQPLLDNYYAARGWDNEGRPTPAKLKELGLTV</sequence>
<dbReference type="SMART" id="SM00790">
    <property type="entry name" value="AFOR_N"/>
    <property type="match status" value="1"/>
</dbReference>
<protein>
    <submittedName>
        <fullName evidence="10">Aldehyde ferredoxin oxidoreductase family protein</fullName>
    </submittedName>
</protein>
<dbReference type="Pfam" id="PF01314">
    <property type="entry name" value="AFOR_C"/>
    <property type="match status" value="1"/>
</dbReference>
<proteinExistence type="inferred from homology"/>
<accession>A0A7K4HNZ6</accession>
<dbReference type="InterPro" id="IPR036021">
    <property type="entry name" value="Tungsten_al_ferr_oxy-like_C"/>
</dbReference>
<dbReference type="Gene3D" id="1.10.569.10">
    <property type="entry name" value="Aldehyde Ferredoxin Oxidoreductase Protein, subunit A, domain 2"/>
    <property type="match status" value="1"/>
</dbReference>
<dbReference type="EMBL" id="JABXWR010000001">
    <property type="protein sequence ID" value="NVO66892.1"/>
    <property type="molecule type" value="Genomic_DNA"/>
</dbReference>
<keyword evidence="3" id="KW-0004">4Fe-4S</keyword>
<comment type="caution">
    <text evidence="10">The sequence shown here is derived from an EMBL/GenBank/DDBJ whole genome shotgun (WGS) entry which is preliminary data.</text>
</comment>
<keyword evidence="7" id="KW-0411">Iron-sulfur</keyword>
<evidence type="ECO:0000313" key="10">
    <source>
        <dbReference type="EMBL" id="NVO66892.1"/>
    </source>
</evidence>
<evidence type="ECO:0000256" key="5">
    <source>
        <dbReference type="ARBA" id="ARBA00023002"/>
    </source>
</evidence>
<evidence type="ECO:0000256" key="1">
    <source>
        <dbReference type="ARBA" id="ARBA00001966"/>
    </source>
</evidence>
<evidence type="ECO:0000256" key="3">
    <source>
        <dbReference type="ARBA" id="ARBA00022485"/>
    </source>
</evidence>
<keyword evidence="5" id="KW-0560">Oxidoreductase</keyword>
<dbReference type="InterPro" id="IPR013983">
    <property type="entry name" value="Ald_Fedxn_OxRdtase_N"/>
</dbReference>
<keyword evidence="4" id="KW-0479">Metal-binding</keyword>
<evidence type="ECO:0000256" key="7">
    <source>
        <dbReference type="ARBA" id="ARBA00023014"/>
    </source>
</evidence>
<dbReference type="SUPFAM" id="SSF48310">
    <property type="entry name" value="Aldehyde ferredoxin oxidoreductase, C-terminal domains"/>
    <property type="match status" value="1"/>
</dbReference>
<evidence type="ECO:0000256" key="8">
    <source>
        <dbReference type="ARBA" id="ARBA00049934"/>
    </source>
</evidence>
<dbReference type="InterPro" id="IPR013984">
    <property type="entry name" value="Ald_Fedxn_OxRdtase_dom2"/>
</dbReference>
<evidence type="ECO:0000313" key="11">
    <source>
        <dbReference type="Proteomes" id="UP000570823"/>
    </source>
</evidence>
<dbReference type="GO" id="GO:0009055">
    <property type="term" value="F:electron transfer activity"/>
    <property type="evidence" value="ECO:0007669"/>
    <property type="project" value="InterPro"/>
</dbReference>
<dbReference type="Gene3D" id="3.60.9.10">
    <property type="entry name" value="Aldehyde ferredoxin oxidoreductase, N-terminal domain"/>
    <property type="match status" value="1"/>
</dbReference>
<dbReference type="InterPro" id="IPR036503">
    <property type="entry name" value="Ald_Fedxn_OxRdtase_N_sf"/>
</dbReference>
<dbReference type="AlphaFoldDB" id="A0A7K4HNZ6"/>
<organism evidence="10 11">
    <name type="scientific">Methanofollis tationis</name>
    <dbReference type="NCBI Taxonomy" id="81417"/>
    <lineage>
        <taxon>Archaea</taxon>
        <taxon>Methanobacteriati</taxon>
        <taxon>Methanobacteriota</taxon>
        <taxon>Stenosarchaea group</taxon>
        <taxon>Methanomicrobia</taxon>
        <taxon>Methanomicrobiales</taxon>
        <taxon>Methanomicrobiaceae</taxon>
        <taxon>Methanofollis</taxon>
    </lineage>
</organism>
<dbReference type="GO" id="GO:0016625">
    <property type="term" value="F:oxidoreductase activity, acting on the aldehyde or oxo group of donors, iron-sulfur protein as acceptor"/>
    <property type="evidence" value="ECO:0007669"/>
    <property type="project" value="InterPro"/>
</dbReference>
<dbReference type="PANTHER" id="PTHR30038:SF0">
    <property type="entry name" value="TUNGSTEN-CONTAINING ALDEHYDE FERREDOXIN OXIDOREDUCTASE"/>
    <property type="match status" value="1"/>
</dbReference>
<dbReference type="Proteomes" id="UP000570823">
    <property type="component" value="Unassembled WGS sequence"/>
</dbReference>
<dbReference type="InterPro" id="IPR051919">
    <property type="entry name" value="W-dependent_AOR"/>
</dbReference>
<evidence type="ECO:0000256" key="6">
    <source>
        <dbReference type="ARBA" id="ARBA00023004"/>
    </source>
</evidence>
<comment type="cofactor">
    <cofactor evidence="1">
        <name>[4Fe-4S] cluster</name>
        <dbReference type="ChEBI" id="CHEBI:49883"/>
    </cofactor>
</comment>
<dbReference type="Gene3D" id="1.10.599.10">
    <property type="entry name" value="Aldehyde Ferredoxin Oxidoreductase Protein, subunit A, domain 3"/>
    <property type="match status" value="1"/>
</dbReference>
<dbReference type="GO" id="GO:0051539">
    <property type="term" value="F:4 iron, 4 sulfur cluster binding"/>
    <property type="evidence" value="ECO:0007669"/>
    <property type="project" value="UniProtKB-KW"/>
</dbReference>
<dbReference type="PANTHER" id="PTHR30038">
    <property type="entry name" value="ALDEHYDE FERREDOXIN OXIDOREDUCTASE"/>
    <property type="match status" value="1"/>
</dbReference>
<gene>
    <name evidence="10" type="ORF">HWN36_06125</name>
</gene>
<evidence type="ECO:0000256" key="2">
    <source>
        <dbReference type="ARBA" id="ARBA00011032"/>
    </source>
</evidence>
<evidence type="ECO:0000256" key="4">
    <source>
        <dbReference type="ARBA" id="ARBA00022723"/>
    </source>
</evidence>